<protein>
    <submittedName>
        <fullName evidence="2">Uncharacterized protein</fullName>
    </submittedName>
</protein>
<dbReference type="RefSeq" id="WP_376840277.1">
    <property type="nucleotide sequence ID" value="NZ_JBHMAU010000053.1"/>
</dbReference>
<name>A0ABV5X2B1_9MICO</name>
<dbReference type="Proteomes" id="UP001589707">
    <property type="component" value="Unassembled WGS sequence"/>
</dbReference>
<evidence type="ECO:0000313" key="2">
    <source>
        <dbReference type="EMBL" id="MFB9776469.1"/>
    </source>
</evidence>
<evidence type="ECO:0000313" key="3">
    <source>
        <dbReference type="Proteomes" id="UP001589707"/>
    </source>
</evidence>
<organism evidence="2 3">
    <name type="scientific">Brevibacterium otitidis</name>
    <dbReference type="NCBI Taxonomy" id="53364"/>
    <lineage>
        <taxon>Bacteria</taxon>
        <taxon>Bacillati</taxon>
        <taxon>Actinomycetota</taxon>
        <taxon>Actinomycetes</taxon>
        <taxon>Micrococcales</taxon>
        <taxon>Brevibacteriaceae</taxon>
        <taxon>Brevibacterium</taxon>
    </lineage>
</organism>
<reference evidence="2 3" key="1">
    <citation type="submission" date="2024-09" db="EMBL/GenBank/DDBJ databases">
        <authorList>
            <person name="Sun Q."/>
            <person name="Mori K."/>
        </authorList>
    </citation>
    <scope>NUCLEOTIDE SEQUENCE [LARGE SCALE GENOMIC DNA]</scope>
    <source>
        <strain evidence="2 3">JCM 11683</strain>
    </source>
</reference>
<feature type="region of interest" description="Disordered" evidence="1">
    <location>
        <begin position="55"/>
        <end position="97"/>
    </location>
</feature>
<feature type="region of interest" description="Disordered" evidence="1">
    <location>
        <begin position="1"/>
        <end position="41"/>
    </location>
</feature>
<sequence length="97" mass="10684">MSWAPRSIRSAHAAPDPPAGLHHPRNPEHTTLTFAHEPQTIKGDPQQFRFRGFTAQEKAFADSTTTPLPASRELLPEGEGDDDSGARQPRAPHRLGR</sequence>
<gene>
    <name evidence="2" type="ORF">ACFFN1_08630</name>
</gene>
<evidence type="ECO:0000256" key="1">
    <source>
        <dbReference type="SAM" id="MobiDB-lite"/>
    </source>
</evidence>
<proteinExistence type="predicted"/>
<accession>A0ABV5X2B1</accession>
<comment type="caution">
    <text evidence="2">The sequence shown here is derived from an EMBL/GenBank/DDBJ whole genome shotgun (WGS) entry which is preliminary data.</text>
</comment>
<dbReference type="EMBL" id="JBHMAU010000053">
    <property type="protein sequence ID" value="MFB9776469.1"/>
    <property type="molecule type" value="Genomic_DNA"/>
</dbReference>
<keyword evidence="3" id="KW-1185">Reference proteome</keyword>